<evidence type="ECO:0000313" key="3">
    <source>
        <dbReference type="Proteomes" id="UP000184420"/>
    </source>
</evidence>
<keyword evidence="3" id="KW-1185">Reference proteome</keyword>
<dbReference type="PROSITE" id="PS51257">
    <property type="entry name" value="PROKAR_LIPOPROTEIN"/>
    <property type="match status" value="1"/>
</dbReference>
<dbReference type="OrthoDB" id="609910at2"/>
<dbReference type="RefSeq" id="WP_143160019.1">
    <property type="nucleotide sequence ID" value="NZ_FRBL01000007.1"/>
</dbReference>
<dbReference type="AlphaFoldDB" id="A0A1M7I4E6"/>
<evidence type="ECO:0000313" key="2">
    <source>
        <dbReference type="EMBL" id="SHM35662.1"/>
    </source>
</evidence>
<dbReference type="STRING" id="1419482.SAMN05444266_107506"/>
<dbReference type="Proteomes" id="UP000184420">
    <property type="component" value="Unassembled WGS sequence"/>
</dbReference>
<evidence type="ECO:0008006" key="4">
    <source>
        <dbReference type="Google" id="ProtNLM"/>
    </source>
</evidence>
<gene>
    <name evidence="2" type="ORF">SAMN05444266_107506</name>
</gene>
<reference evidence="2 3" key="1">
    <citation type="submission" date="2016-11" db="EMBL/GenBank/DDBJ databases">
        <authorList>
            <person name="Jaros S."/>
            <person name="Januszkiewicz K."/>
            <person name="Wedrychowicz H."/>
        </authorList>
    </citation>
    <scope>NUCLEOTIDE SEQUENCE [LARGE SCALE GENOMIC DNA]</scope>
    <source>
        <strain evidence="2 3">DSM 27406</strain>
    </source>
</reference>
<dbReference type="EMBL" id="FRBL01000007">
    <property type="protein sequence ID" value="SHM35662.1"/>
    <property type="molecule type" value="Genomic_DNA"/>
</dbReference>
<organism evidence="2 3">
    <name type="scientific">Chitinophaga jiangningensis</name>
    <dbReference type="NCBI Taxonomy" id="1419482"/>
    <lineage>
        <taxon>Bacteria</taxon>
        <taxon>Pseudomonadati</taxon>
        <taxon>Bacteroidota</taxon>
        <taxon>Chitinophagia</taxon>
        <taxon>Chitinophagales</taxon>
        <taxon>Chitinophagaceae</taxon>
        <taxon>Chitinophaga</taxon>
    </lineage>
</organism>
<accession>A0A1M7I4E6</accession>
<name>A0A1M7I4E6_9BACT</name>
<sequence>MKRTISKLLLTAGVAAVMLSACSKVPEESKYIPKEAGLVFELNAKQLSEKLVTNGFTMDKLMAAAQSGDSAKDAKSWEDAKNSGIDLTSNFFVSFVFRGQVNENKSYIEATASLKDVTKFENFLKTNLSGYEVKTGKDFKYTWDKKSSALITWNDKTVLYLMHLPTSKLNGLPGAVGEPAEDATEADVEAYPADTAAPAEAVATPVANVTAELPDEAAILITEADHLYHLKEAETAGSLEPFKKLLKENADISLFFNSEATYNSGMLTMLPANFKKLMEGSYTTATANFEKGKVVMNTNSYAGKQMMEIFKKYGKREIDMDMLEKYPGENITGFIAYAFDFHMIGEIVKSVGMDGMVNMMLSQKSGLTMDDLLNAFDGQLVYVSSDFKMERVPNPYFEGDTLDKAKSNWIFNMKVANKEAFNKVMTSPMLANLFTKEGDKYVLASPEMAASMPAMSLTEKSITLGSDSVLLSQYLGGKGKIKLPEAVNGKVKGSMLYGYLDFEKLASAVPMESVGEDEKAVVTKAKDLLKDLTISAKPISGDVQSGEVVLNFRDQNRNSLVQLVEVATEAAKVAKAKEEKRKREQAAEDSLYNLVPVDSAAIQ</sequence>
<proteinExistence type="predicted"/>
<protein>
    <recommendedName>
        <fullName evidence="4">DUF4836 family protein</fullName>
    </recommendedName>
</protein>
<evidence type="ECO:0000256" key="1">
    <source>
        <dbReference type="SAM" id="SignalP"/>
    </source>
</evidence>
<feature type="chain" id="PRO_5012455303" description="DUF4836 family protein" evidence="1">
    <location>
        <begin position="24"/>
        <end position="603"/>
    </location>
</feature>
<keyword evidence="1" id="KW-0732">Signal</keyword>
<feature type="signal peptide" evidence="1">
    <location>
        <begin position="1"/>
        <end position="23"/>
    </location>
</feature>